<dbReference type="AlphaFoldDB" id="G7K8N8"/>
<reference evidence="2 4" key="1">
    <citation type="journal article" date="2011" name="Nature">
        <title>The Medicago genome provides insight into the evolution of rhizobial symbioses.</title>
        <authorList>
            <person name="Young N.D."/>
            <person name="Debelle F."/>
            <person name="Oldroyd G.E."/>
            <person name="Geurts R."/>
            <person name="Cannon S.B."/>
            <person name="Udvardi M.K."/>
            <person name="Benedito V.A."/>
            <person name="Mayer K.F."/>
            <person name="Gouzy J."/>
            <person name="Schoof H."/>
            <person name="Van de Peer Y."/>
            <person name="Proost S."/>
            <person name="Cook D.R."/>
            <person name="Meyers B.C."/>
            <person name="Spannagl M."/>
            <person name="Cheung F."/>
            <person name="De Mita S."/>
            <person name="Krishnakumar V."/>
            <person name="Gundlach H."/>
            <person name="Zhou S."/>
            <person name="Mudge J."/>
            <person name="Bharti A.K."/>
            <person name="Murray J.D."/>
            <person name="Naoumkina M.A."/>
            <person name="Rosen B."/>
            <person name="Silverstein K.A."/>
            <person name="Tang H."/>
            <person name="Rombauts S."/>
            <person name="Zhao P.X."/>
            <person name="Zhou P."/>
            <person name="Barbe V."/>
            <person name="Bardou P."/>
            <person name="Bechner M."/>
            <person name="Bellec A."/>
            <person name="Berger A."/>
            <person name="Berges H."/>
            <person name="Bidwell S."/>
            <person name="Bisseling T."/>
            <person name="Choisne N."/>
            <person name="Couloux A."/>
            <person name="Denny R."/>
            <person name="Deshpande S."/>
            <person name="Dai X."/>
            <person name="Doyle J.J."/>
            <person name="Dudez A.M."/>
            <person name="Farmer A.D."/>
            <person name="Fouteau S."/>
            <person name="Franken C."/>
            <person name="Gibelin C."/>
            <person name="Gish J."/>
            <person name="Goldstein S."/>
            <person name="Gonzalez A.J."/>
            <person name="Green P.J."/>
            <person name="Hallab A."/>
            <person name="Hartog M."/>
            <person name="Hua A."/>
            <person name="Humphray S.J."/>
            <person name="Jeong D.H."/>
            <person name="Jing Y."/>
            <person name="Jocker A."/>
            <person name="Kenton S.M."/>
            <person name="Kim D.J."/>
            <person name="Klee K."/>
            <person name="Lai H."/>
            <person name="Lang C."/>
            <person name="Lin S."/>
            <person name="Macmil S.L."/>
            <person name="Magdelenat G."/>
            <person name="Matthews L."/>
            <person name="McCorrison J."/>
            <person name="Monaghan E.L."/>
            <person name="Mun J.H."/>
            <person name="Najar F.Z."/>
            <person name="Nicholson C."/>
            <person name="Noirot C."/>
            <person name="O'Bleness M."/>
            <person name="Paule C.R."/>
            <person name="Poulain J."/>
            <person name="Prion F."/>
            <person name="Qin B."/>
            <person name="Qu C."/>
            <person name="Retzel E.F."/>
            <person name="Riddle C."/>
            <person name="Sallet E."/>
            <person name="Samain S."/>
            <person name="Samson N."/>
            <person name="Sanders I."/>
            <person name="Saurat O."/>
            <person name="Scarpelli C."/>
            <person name="Schiex T."/>
            <person name="Segurens B."/>
            <person name="Severin A.J."/>
            <person name="Sherrier D.J."/>
            <person name="Shi R."/>
            <person name="Sims S."/>
            <person name="Singer S.R."/>
            <person name="Sinharoy S."/>
            <person name="Sterck L."/>
            <person name="Viollet A."/>
            <person name="Wang B.B."/>
            <person name="Wang K."/>
            <person name="Wang M."/>
            <person name="Wang X."/>
            <person name="Warfsmann J."/>
            <person name="Weissenbach J."/>
            <person name="White D.D."/>
            <person name="White J.D."/>
            <person name="Wiley G.B."/>
            <person name="Wincker P."/>
            <person name="Xing Y."/>
            <person name="Yang L."/>
            <person name="Yao Z."/>
            <person name="Ying F."/>
            <person name="Zhai J."/>
            <person name="Zhou L."/>
            <person name="Zuber A."/>
            <person name="Denarie J."/>
            <person name="Dixon R.A."/>
            <person name="May G.D."/>
            <person name="Schwartz D.C."/>
            <person name="Rogers J."/>
            <person name="Quetier F."/>
            <person name="Town C.D."/>
            <person name="Roe B.A."/>
        </authorList>
    </citation>
    <scope>NUCLEOTIDE SEQUENCE [LARGE SCALE GENOMIC DNA]</scope>
    <source>
        <strain evidence="2">A17</strain>
        <strain evidence="3 4">cv. Jemalong A17</strain>
    </source>
</reference>
<evidence type="ECO:0000313" key="2">
    <source>
        <dbReference type="EMBL" id="AET00591.1"/>
    </source>
</evidence>
<name>G7K8N8_MEDTR</name>
<organism evidence="2 4">
    <name type="scientific">Medicago truncatula</name>
    <name type="common">Barrel medic</name>
    <name type="synonym">Medicago tribuloides</name>
    <dbReference type="NCBI Taxonomy" id="3880"/>
    <lineage>
        <taxon>Eukaryota</taxon>
        <taxon>Viridiplantae</taxon>
        <taxon>Streptophyta</taxon>
        <taxon>Embryophyta</taxon>
        <taxon>Tracheophyta</taxon>
        <taxon>Spermatophyta</taxon>
        <taxon>Magnoliopsida</taxon>
        <taxon>eudicotyledons</taxon>
        <taxon>Gunneridae</taxon>
        <taxon>Pentapetalae</taxon>
        <taxon>rosids</taxon>
        <taxon>fabids</taxon>
        <taxon>Fabales</taxon>
        <taxon>Fabaceae</taxon>
        <taxon>Papilionoideae</taxon>
        <taxon>50 kb inversion clade</taxon>
        <taxon>NPAAA clade</taxon>
        <taxon>Hologalegina</taxon>
        <taxon>IRL clade</taxon>
        <taxon>Trifolieae</taxon>
        <taxon>Medicago</taxon>
    </lineage>
</organism>
<keyword evidence="1" id="KW-1133">Transmembrane helix</keyword>
<sequence>MYPRVSNFGIPSHESPWLPLILFASIVVVAIAVILILAYGPTFLKWLRSPPKPPRAAVAPLPLTELTSCRHYRRSKIESNEDTIQGYIDTIWDNLLLTLFHSALNILNGPSALPWSLVNVTYNNCEGFVSFLDEDHKV</sequence>
<evidence type="ECO:0000256" key="1">
    <source>
        <dbReference type="SAM" id="Phobius"/>
    </source>
</evidence>
<evidence type="ECO:0000313" key="4">
    <source>
        <dbReference type="Proteomes" id="UP000002051"/>
    </source>
</evidence>
<dbReference type="PaxDb" id="3880-AET00591"/>
<evidence type="ECO:0000313" key="3">
    <source>
        <dbReference type="EnsemblPlants" id="AET00591"/>
    </source>
</evidence>
<keyword evidence="4" id="KW-1185">Reference proteome</keyword>
<dbReference type="EMBL" id="CM001221">
    <property type="protein sequence ID" value="AET00591.1"/>
    <property type="molecule type" value="Genomic_DNA"/>
</dbReference>
<keyword evidence="1" id="KW-0472">Membrane</keyword>
<accession>G7K8N8</accession>
<protein>
    <submittedName>
        <fullName evidence="2">Transmembrane protein, putative</fullName>
    </submittedName>
</protein>
<gene>
    <name evidence="2" type="ordered locus">MTR_5g093730</name>
</gene>
<proteinExistence type="predicted"/>
<dbReference type="Proteomes" id="UP000002051">
    <property type="component" value="Chromosome 5"/>
</dbReference>
<dbReference type="HOGENOM" id="CLU_1858215_0_0_1"/>
<reference evidence="3" key="3">
    <citation type="submission" date="2015-04" db="UniProtKB">
        <authorList>
            <consortium name="EnsemblPlants"/>
        </authorList>
    </citation>
    <scope>IDENTIFICATION</scope>
    <source>
        <strain evidence="3">cv. Jemalong A17</strain>
    </source>
</reference>
<dbReference type="EnsemblPlants" id="AET00591">
    <property type="protein sequence ID" value="AET00591"/>
    <property type="gene ID" value="MTR_5g093730"/>
</dbReference>
<feature type="transmembrane region" description="Helical" evidence="1">
    <location>
        <begin position="20"/>
        <end position="39"/>
    </location>
</feature>
<reference evidence="2 4" key="2">
    <citation type="journal article" date="2014" name="BMC Genomics">
        <title>An improved genome release (version Mt4.0) for the model legume Medicago truncatula.</title>
        <authorList>
            <person name="Tang H."/>
            <person name="Krishnakumar V."/>
            <person name="Bidwell S."/>
            <person name="Rosen B."/>
            <person name="Chan A."/>
            <person name="Zhou S."/>
            <person name="Gentzbittel L."/>
            <person name="Childs K.L."/>
            <person name="Yandell M."/>
            <person name="Gundlach H."/>
            <person name="Mayer K.F."/>
            <person name="Schwartz D.C."/>
            <person name="Town C.D."/>
        </authorList>
    </citation>
    <scope>GENOME REANNOTATION</scope>
    <source>
        <strain evidence="3 4">cv. Jemalong A17</strain>
    </source>
</reference>
<keyword evidence="1 2" id="KW-0812">Transmembrane</keyword>